<evidence type="ECO:0000256" key="3">
    <source>
        <dbReference type="ARBA" id="ARBA00023235"/>
    </source>
</evidence>
<feature type="binding site" evidence="4">
    <location>
        <position position="128"/>
    </location>
    <ligand>
        <name>substrate</name>
    </ligand>
</feature>
<dbReference type="InterPro" id="IPR009006">
    <property type="entry name" value="Ala_racemase/Decarboxylase_C"/>
</dbReference>
<dbReference type="PANTHER" id="PTHR30511">
    <property type="entry name" value="ALANINE RACEMASE"/>
    <property type="match status" value="1"/>
</dbReference>
<feature type="modified residue" description="N6-(pyridoxal phosphate)lysine" evidence="4">
    <location>
        <position position="35"/>
    </location>
</feature>
<dbReference type="HAMAP" id="MF_01201">
    <property type="entry name" value="Ala_racemase"/>
    <property type="match status" value="1"/>
</dbReference>
<evidence type="ECO:0000256" key="4">
    <source>
        <dbReference type="HAMAP-Rule" id="MF_01201"/>
    </source>
</evidence>
<evidence type="ECO:0000313" key="6">
    <source>
        <dbReference type="EMBL" id="GAA4673796.1"/>
    </source>
</evidence>
<feature type="active site" description="Proton acceptor; specific for D-alanine" evidence="4">
    <location>
        <position position="35"/>
    </location>
</feature>
<evidence type="ECO:0000256" key="2">
    <source>
        <dbReference type="ARBA" id="ARBA00022898"/>
    </source>
</evidence>
<comment type="caution">
    <text evidence="6">The sequence shown here is derived from an EMBL/GenBank/DDBJ whole genome shotgun (WGS) entry which is preliminary data.</text>
</comment>
<dbReference type="InterPro" id="IPR011079">
    <property type="entry name" value="Ala_racemase_C"/>
</dbReference>
<dbReference type="Gene3D" id="2.40.37.10">
    <property type="entry name" value="Lyase, Ornithine Decarboxylase, Chain A, domain 1"/>
    <property type="match status" value="1"/>
</dbReference>
<accession>A0ABP8VXN8</accession>
<dbReference type="NCBIfam" id="TIGR00492">
    <property type="entry name" value="alr"/>
    <property type="match status" value="1"/>
</dbReference>
<feature type="binding site" evidence="4">
    <location>
        <position position="305"/>
    </location>
    <ligand>
        <name>substrate</name>
    </ligand>
</feature>
<proteinExistence type="inferred from homology"/>
<sequence>MTQEAVIRVDTEALRHNVRVLRQAVGRVKLMAVVKANAYGHGSVECAKAFEEAGVDWLGVVDLDEAIALREAGVRLPVLSWLHAPGETFERAVEFGITPAVSDLAQLEAVAAAGAPAVHLCLDTGLSRNGAVESEWEALFDRATELAADGLVIEGVMSHLSNTSPQEDGRQMAEFVKAVGMLIERGITPPLQHLAASAGALVYDGARISMVRFGLAAYGLSPFPDRTSADLGLRPALTLSAPVIGIKRVKAGEGTSYGFTWRATHDTTIALVGLGYADGIERHAGNRARVLVGGRLCPVVGRIAMNSLTVDLGAAVGARPSTTTVSAFEVGESAPGGFAATVALGDPVVLFGDAAAGHPSVDDWAAATGTINYEVVTRLSPRIPRSYR</sequence>
<dbReference type="EMBL" id="BAABLM010000003">
    <property type="protein sequence ID" value="GAA4673796.1"/>
    <property type="molecule type" value="Genomic_DNA"/>
</dbReference>
<feature type="domain" description="Alanine racemase C-terminal" evidence="5">
    <location>
        <begin position="236"/>
        <end position="388"/>
    </location>
</feature>
<reference evidence="7" key="1">
    <citation type="journal article" date="2019" name="Int. J. Syst. Evol. Microbiol.">
        <title>The Global Catalogue of Microorganisms (GCM) 10K type strain sequencing project: providing services to taxonomists for standard genome sequencing and annotation.</title>
        <authorList>
            <consortium name="The Broad Institute Genomics Platform"/>
            <consortium name="The Broad Institute Genome Sequencing Center for Infectious Disease"/>
            <person name="Wu L."/>
            <person name="Ma J."/>
        </authorList>
    </citation>
    <scope>NUCLEOTIDE SEQUENCE [LARGE SCALE GENOMIC DNA]</scope>
    <source>
        <strain evidence="7">JCM 18956</strain>
    </source>
</reference>
<dbReference type="Pfam" id="PF00842">
    <property type="entry name" value="Ala_racemase_C"/>
    <property type="match status" value="1"/>
</dbReference>
<comment type="cofactor">
    <cofactor evidence="1 4">
        <name>pyridoxal 5'-phosphate</name>
        <dbReference type="ChEBI" id="CHEBI:597326"/>
    </cofactor>
</comment>
<gene>
    <name evidence="6" type="primary">alr_2</name>
    <name evidence="6" type="ORF">GCM10025780_17680</name>
</gene>
<dbReference type="PANTHER" id="PTHR30511:SF0">
    <property type="entry name" value="ALANINE RACEMASE, CATABOLIC-RELATED"/>
    <property type="match status" value="1"/>
</dbReference>
<dbReference type="SMART" id="SM01005">
    <property type="entry name" value="Ala_racemase_C"/>
    <property type="match status" value="1"/>
</dbReference>
<protein>
    <recommendedName>
        <fullName evidence="4">Alanine racemase</fullName>
        <ecNumber evidence="4">5.1.1.1</ecNumber>
    </recommendedName>
</protein>
<evidence type="ECO:0000259" key="5">
    <source>
        <dbReference type="SMART" id="SM01005"/>
    </source>
</evidence>
<dbReference type="InterPro" id="IPR001608">
    <property type="entry name" value="Ala_racemase_N"/>
</dbReference>
<keyword evidence="2 4" id="KW-0663">Pyridoxal phosphate</keyword>
<name>A0ABP8VXN8_9MICO</name>
<dbReference type="EC" id="5.1.1.1" evidence="4"/>
<dbReference type="Proteomes" id="UP001501295">
    <property type="component" value="Unassembled WGS sequence"/>
</dbReference>
<dbReference type="SUPFAM" id="SSF50621">
    <property type="entry name" value="Alanine racemase C-terminal domain-like"/>
    <property type="match status" value="1"/>
</dbReference>
<dbReference type="PRINTS" id="PR00992">
    <property type="entry name" value="ALARACEMASE"/>
</dbReference>
<dbReference type="CDD" id="cd00430">
    <property type="entry name" value="PLPDE_III_AR"/>
    <property type="match status" value="1"/>
</dbReference>
<dbReference type="Pfam" id="PF01168">
    <property type="entry name" value="Ala_racemase_N"/>
    <property type="match status" value="1"/>
</dbReference>
<keyword evidence="7" id="KW-1185">Reference proteome</keyword>
<comment type="similarity">
    <text evidence="4">Belongs to the alanine racemase family.</text>
</comment>
<dbReference type="PROSITE" id="PS00395">
    <property type="entry name" value="ALANINE_RACEMASE"/>
    <property type="match status" value="1"/>
</dbReference>
<keyword evidence="3 4" id="KW-0413">Isomerase</keyword>
<dbReference type="SUPFAM" id="SSF51419">
    <property type="entry name" value="PLP-binding barrel"/>
    <property type="match status" value="1"/>
</dbReference>
<comment type="function">
    <text evidence="4">Catalyzes the interconversion of L-alanine and D-alanine. May also act on other amino acids.</text>
</comment>
<comment type="catalytic activity">
    <reaction evidence="4">
        <text>L-alanine = D-alanine</text>
        <dbReference type="Rhea" id="RHEA:20249"/>
        <dbReference type="ChEBI" id="CHEBI:57416"/>
        <dbReference type="ChEBI" id="CHEBI:57972"/>
        <dbReference type="EC" id="5.1.1.1"/>
    </reaction>
</comment>
<evidence type="ECO:0000313" key="7">
    <source>
        <dbReference type="Proteomes" id="UP001501295"/>
    </source>
</evidence>
<feature type="active site" description="Proton acceptor; specific for L-alanine" evidence="4">
    <location>
        <position position="257"/>
    </location>
</feature>
<comment type="pathway">
    <text evidence="4">Amino-acid biosynthesis; D-alanine biosynthesis; D-alanine from L-alanine: step 1/1.</text>
</comment>
<evidence type="ECO:0000256" key="1">
    <source>
        <dbReference type="ARBA" id="ARBA00001933"/>
    </source>
</evidence>
<dbReference type="InterPro" id="IPR020622">
    <property type="entry name" value="Ala_racemase_pyridoxalP-BS"/>
</dbReference>
<organism evidence="6 7">
    <name type="scientific">Frondihabitans cladoniiphilus</name>
    <dbReference type="NCBI Taxonomy" id="715785"/>
    <lineage>
        <taxon>Bacteria</taxon>
        <taxon>Bacillati</taxon>
        <taxon>Actinomycetota</taxon>
        <taxon>Actinomycetes</taxon>
        <taxon>Micrococcales</taxon>
        <taxon>Microbacteriaceae</taxon>
        <taxon>Frondihabitans</taxon>
    </lineage>
</organism>
<dbReference type="Gene3D" id="3.20.20.10">
    <property type="entry name" value="Alanine racemase"/>
    <property type="match status" value="1"/>
</dbReference>
<dbReference type="InterPro" id="IPR000821">
    <property type="entry name" value="Ala_racemase"/>
</dbReference>
<dbReference type="RefSeq" id="WP_345375477.1">
    <property type="nucleotide sequence ID" value="NZ_BAABLM010000003.1"/>
</dbReference>
<dbReference type="InterPro" id="IPR029066">
    <property type="entry name" value="PLP-binding_barrel"/>
</dbReference>